<proteinExistence type="predicted"/>
<organism evidence="2 3">
    <name type="scientific">Qipengyuania atrilutea</name>
    <dbReference type="NCBI Taxonomy" id="2744473"/>
    <lineage>
        <taxon>Bacteria</taxon>
        <taxon>Pseudomonadati</taxon>
        <taxon>Pseudomonadota</taxon>
        <taxon>Alphaproteobacteria</taxon>
        <taxon>Sphingomonadales</taxon>
        <taxon>Erythrobacteraceae</taxon>
        <taxon>Qipengyuania</taxon>
    </lineage>
</organism>
<dbReference type="Proteomes" id="UP000561438">
    <property type="component" value="Unassembled WGS sequence"/>
</dbReference>
<evidence type="ECO:0000313" key="2">
    <source>
        <dbReference type="EMBL" id="NVD43478.1"/>
    </source>
</evidence>
<protein>
    <submittedName>
        <fullName evidence="2">Uncharacterized protein</fullName>
    </submittedName>
</protein>
<evidence type="ECO:0000256" key="1">
    <source>
        <dbReference type="SAM" id="MobiDB-lite"/>
    </source>
</evidence>
<accession>A0A850H0L6</accession>
<name>A0A850H0L6_9SPHN</name>
<dbReference type="AlphaFoldDB" id="A0A850H0L6"/>
<gene>
    <name evidence="2" type="ORF">HUV48_00415</name>
</gene>
<dbReference type="EMBL" id="JABWGV010000001">
    <property type="protein sequence ID" value="NVD43478.1"/>
    <property type="molecule type" value="Genomic_DNA"/>
</dbReference>
<keyword evidence="3" id="KW-1185">Reference proteome</keyword>
<comment type="caution">
    <text evidence="2">The sequence shown here is derived from an EMBL/GenBank/DDBJ whole genome shotgun (WGS) entry which is preliminary data.</text>
</comment>
<feature type="compositionally biased region" description="Polar residues" evidence="1">
    <location>
        <begin position="79"/>
        <end position="88"/>
    </location>
</feature>
<dbReference type="RefSeq" id="WP_176265812.1">
    <property type="nucleotide sequence ID" value="NZ_JABWGV010000001.1"/>
</dbReference>
<sequence length="97" mass="10674">MIAGKNVFFRGQEAIDIGLADALMEREAEMPVYAAADEFPSDKASLDRYLARQDMPRTQRRDLYRAMGTQNAADPATPSAGNEPQADNSRLLKALTV</sequence>
<feature type="region of interest" description="Disordered" evidence="1">
    <location>
        <begin position="65"/>
        <end position="97"/>
    </location>
</feature>
<reference evidence="2 3" key="1">
    <citation type="submission" date="2020-06" db="EMBL/GenBank/DDBJ databases">
        <title>Altererythrobacter sp. HHU K3-1.</title>
        <authorList>
            <person name="Zhang D."/>
            <person name="Xue H."/>
        </authorList>
    </citation>
    <scope>NUCLEOTIDE SEQUENCE [LARGE SCALE GENOMIC DNA]</scope>
    <source>
        <strain evidence="2 3">HHU K3-1</strain>
    </source>
</reference>
<evidence type="ECO:0000313" key="3">
    <source>
        <dbReference type="Proteomes" id="UP000561438"/>
    </source>
</evidence>